<feature type="transmembrane region" description="Helical" evidence="1">
    <location>
        <begin position="24"/>
        <end position="48"/>
    </location>
</feature>
<comment type="caution">
    <text evidence="2">The sequence shown here is derived from an EMBL/GenBank/DDBJ whole genome shotgun (WGS) entry which is preliminary data.</text>
</comment>
<sequence>MFTFLKKSGGTIIRVYATHEPLKVFFAVGGIIFFIGIIFGIRYLYFMFLGQGTGHVQSVIFSSTLMILGFILFFIGLVADLISTNRKLIENMMYRVKN</sequence>
<evidence type="ECO:0008006" key="3">
    <source>
        <dbReference type="Google" id="ProtNLM"/>
    </source>
</evidence>
<dbReference type="AlphaFoldDB" id="X1LS43"/>
<reference evidence="2" key="1">
    <citation type="journal article" date="2014" name="Front. Microbiol.">
        <title>High frequency of phylogenetically diverse reductive dehalogenase-homologous genes in deep subseafloor sedimentary metagenomes.</title>
        <authorList>
            <person name="Kawai M."/>
            <person name="Futagami T."/>
            <person name="Toyoda A."/>
            <person name="Takaki Y."/>
            <person name="Nishi S."/>
            <person name="Hori S."/>
            <person name="Arai W."/>
            <person name="Tsubouchi T."/>
            <person name="Morono Y."/>
            <person name="Uchiyama I."/>
            <person name="Ito T."/>
            <person name="Fujiyama A."/>
            <person name="Inagaki F."/>
            <person name="Takami H."/>
        </authorList>
    </citation>
    <scope>NUCLEOTIDE SEQUENCE</scope>
    <source>
        <strain evidence="2">Expedition CK06-06</strain>
    </source>
</reference>
<dbReference type="EMBL" id="BARV01008567">
    <property type="protein sequence ID" value="GAI05225.1"/>
    <property type="molecule type" value="Genomic_DNA"/>
</dbReference>
<protein>
    <recommendedName>
        <fullName evidence="3">Glycosyltransferase 2-like domain-containing protein</fullName>
    </recommendedName>
</protein>
<evidence type="ECO:0000313" key="2">
    <source>
        <dbReference type="EMBL" id="GAI05225.1"/>
    </source>
</evidence>
<keyword evidence="1" id="KW-0472">Membrane</keyword>
<accession>X1LS43</accession>
<keyword evidence="1" id="KW-1133">Transmembrane helix</keyword>
<name>X1LS43_9ZZZZ</name>
<keyword evidence="1" id="KW-0812">Transmembrane</keyword>
<gene>
    <name evidence="2" type="ORF">S06H3_17179</name>
</gene>
<evidence type="ECO:0000256" key="1">
    <source>
        <dbReference type="SAM" id="Phobius"/>
    </source>
</evidence>
<organism evidence="2">
    <name type="scientific">marine sediment metagenome</name>
    <dbReference type="NCBI Taxonomy" id="412755"/>
    <lineage>
        <taxon>unclassified sequences</taxon>
        <taxon>metagenomes</taxon>
        <taxon>ecological metagenomes</taxon>
    </lineage>
</organism>
<proteinExistence type="predicted"/>
<feature type="transmembrane region" description="Helical" evidence="1">
    <location>
        <begin position="60"/>
        <end position="83"/>
    </location>
</feature>